<keyword evidence="3" id="KW-1185">Reference proteome</keyword>
<proteinExistence type="predicted"/>
<organism evidence="2 3">
    <name type="scientific">Cirrhinus molitorella</name>
    <name type="common">mud carp</name>
    <dbReference type="NCBI Taxonomy" id="172907"/>
    <lineage>
        <taxon>Eukaryota</taxon>
        <taxon>Metazoa</taxon>
        <taxon>Chordata</taxon>
        <taxon>Craniata</taxon>
        <taxon>Vertebrata</taxon>
        <taxon>Euteleostomi</taxon>
        <taxon>Actinopterygii</taxon>
        <taxon>Neopterygii</taxon>
        <taxon>Teleostei</taxon>
        <taxon>Ostariophysi</taxon>
        <taxon>Cypriniformes</taxon>
        <taxon>Cyprinidae</taxon>
        <taxon>Labeoninae</taxon>
        <taxon>Labeonini</taxon>
        <taxon>Cirrhinus</taxon>
    </lineage>
</organism>
<dbReference type="Proteomes" id="UP001187343">
    <property type="component" value="Unassembled WGS sequence"/>
</dbReference>
<evidence type="ECO:0000256" key="1">
    <source>
        <dbReference type="SAM" id="MobiDB-lite"/>
    </source>
</evidence>
<accession>A0AA88TG54</accession>
<reference evidence="2" key="1">
    <citation type="submission" date="2023-08" db="EMBL/GenBank/DDBJ databases">
        <title>Chromosome-level Genome Assembly of mud carp (Cirrhinus molitorella).</title>
        <authorList>
            <person name="Liu H."/>
        </authorList>
    </citation>
    <scope>NUCLEOTIDE SEQUENCE</scope>
    <source>
        <strain evidence="2">Prfri</strain>
        <tissue evidence="2">Muscle</tissue>
    </source>
</reference>
<gene>
    <name evidence="2" type="ORF">Q8A67_019172</name>
</gene>
<feature type="region of interest" description="Disordered" evidence="1">
    <location>
        <begin position="1"/>
        <end position="24"/>
    </location>
</feature>
<dbReference type="AlphaFoldDB" id="A0AA88TG54"/>
<protein>
    <submittedName>
        <fullName evidence="2">Uncharacterized protein</fullName>
    </submittedName>
</protein>
<sequence length="81" mass="8900">MRFPLRHYYPQTPGPPPGPSPASVAPVLWILPGKMDQQAGKWKEGAGTQKNDNSNVRNLHKKVIHMALNQLAESLFSAGLL</sequence>
<comment type="caution">
    <text evidence="2">The sequence shown here is derived from an EMBL/GenBank/DDBJ whole genome shotgun (WGS) entry which is preliminary data.</text>
</comment>
<evidence type="ECO:0000313" key="3">
    <source>
        <dbReference type="Proteomes" id="UP001187343"/>
    </source>
</evidence>
<name>A0AA88TG54_9TELE</name>
<evidence type="ECO:0000313" key="2">
    <source>
        <dbReference type="EMBL" id="KAK2878381.1"/>
    </source>
</evidence>
<dbReference type="EMBL" id="JAUYZG010000019">
    <property type="protein sequence ID" value="KAK2878381.1"/>
    <property type="molecule type" value="Genomic_DNA"/>
</dbReference>